<dbReference type="Gene3D" id="2.60.130.10">
    <property type="entry name" value="Aromatic compound dioxygenase"/>
    <property type="match status" value="1"/>
</dbReference>
<keyword evidence="2" id="KW-0732">Signal</keyword>
<dbReference type="Proteomes" id="UP000178912">
    <property type="component" value="Unassembled WGS sequence"/>
</dbReference>
<evidence type="ECO:0000313" key="4">
    <source>
        <dbReference type="Proteomes" id="UP000178912"/>
    </source>
</evidence>
<keyword evidence="3" id="KW-0223">Dioxygenase</keyword>
<keyword evidence="4" id="KW-1185">Reference proteome</keyword>
<accession>A0A1E1L0Q7</accession>
<dbReference type="EMBL" id="FJUX01000067">
    <property type="protein sequence ID" value="CZT04101.1"/>
    <property type="molecule type" value="Genomic_DNA"/>
</dbReference>
<proteinExistence type="predicted"/>
<evidence type="ECO:0000256" key="1">
    <source>
        <dbReference type="SAM" id="MobiDB-lite"/>
    </source>
</evidence>
<dbReference type="OrthoDB" id="121380at2759"/>
<dbReference type="GO" id="GO:0016702">
    <property type="term" value="F:oxidoreductase activity, acting on single donors with incorporation of molecular oxygen, incorporation of two atoms of oxygen"/>
    <property type="evidence" value="ECO:0007669"/>
    <property type="project" value="InterPro"/>
</dbReference>
<evidence type="ECO:0000256" key="2">
    <source>
        <dbReference type="SAM" id="SignalP"/>
    </source>
</evidence>
<dbReference type="InterPro" id="IPR015889">
    <property type="entry name" value="Intradiol_dOase_core"/>
</dbReference>
<name>A0A1E1L0Q7_9HELO</name>
<dbReference type="AlphaFoldDB" id="A0A1E1L0Q7"/>
<dbReference type="CDD" id="cd03457">
    <property type="entry name" value="intradiol_dioxygenase_like"/>
    <property type="match status" value="1"/>
</dbReference>
<dbReference type="PANTHER" id="PTHR34315">
    <property type="match status" value="1"/>
</dbReference>
<feature type="region of interest" description="Disordered" evidence="1">
    <location>
        <begin position="352"/>
        <end position="376"/>
    </location>
</feature>
<dbReference type="SUPFAM" id="SSF49482">
    <property type="entry name" value="Aromatic compound dioxygenase"/>
    <property type="match status" value="1"/>
</dbReference>
<sequence>MSVFSRLLAITALCLASLVPIVTAHPGEHHDNLEVVKEIASRSVEFENQNRELQVACQDNEEAQARKERAFVRRAATVGRLRRERGLQDEPILHRRTLAQFKNWQSKGHDRTGTLKYNISTPSSELFGSNTSCILTPDNANGPYYVLGEHIRTDLREGQPGIPLHLEIQFTEVSNCKPAVPLVVDIWSCNASGIYSGVSAAGQGGLKSTFLRGVQETDADGVVSFDSIFPGHYSGRATHEHILTHSGASILANKTFSGGHVSHLSQLFFDPALIDAVEATDPYNKNKIARTSNDADGFTGYSATAAYDPFAEYIMLGSKLSDGLFMWADLGIKAANNQDKYGTHTAVLGPDGGKDNPKFDMSIVGTPPSTHGKRDA</sequence>
<feature type="signal peptide" evidence="2">
    <location>
        <begin position="1"/>
        <end position="24"/>
    </location>
</feature>
<evidence type="ECO:0000313" key="3">
    <source>
        <dbReference type="EMBL" id="CZT04101.1"/>
    </source>
</evidence>
<dbReference type="GO" id="GO:0005506">
    <property type="term" value="F:iron ion binding"/>
    <property type="evidence" value="ECO:0007669"/>
    <property type="project" value="InterPro"/>
</dbReference>
<feature type="chain" id="PRO_5009446560" evidence="2">
    <location>
        <begin position="25"/>
        <end position="376"/>
    </location>
</feature>
<keyword evidence="3" id="KW-0560">Oxidoreductase</keyword>
<protein>
    <submittedName>
        <fullName evidence="3">Related to GPI anchored dioxygenase</fullName>
    </submittedName>
</protein>
<dbReference type="PANTHER" id="PTHR34315:SF2">
    <property type="entry name" value="ANCHORED DIOXYGENASE, PUTATIVE (AFU_ORTHOLOGUE AFUA_3G01800)-RELATED"/>
    <property type="match status" value="1"/>
</dbReference>
<gene>
    <name evidence="3" type="ORF">RAG0_10667</name>
</gene>
<organism evidence="3 4">
    <name type="scientific">Rhynchosporium agropyri</name>
    <dbReference type="NCBI Taxonomy" id="914238"/>
    <lineage>
        <taxon>Eukaryota</taxon>
        <taxon>Fungi</taxon>
        <taxon>Dikarya</taxon>
        <taxon>Ascomycota</taxon>
        <taxon>Pezizomycotina</taxon>
        <taxon>Leotiomycetes</taxon>
        <taxon>Helotiales</taxon>
        <taxon>Ploettnerulaceae</taxon>
        <taxon>Rhynchosporium</taxon>
    </lineage>
</organism>
<reference evidence="4" key="1">
    <citation type="submission" date="2016-03" db="EMBL/GenBank/DDBJ databases">
        <authorList>
            <person name="Guldener U."/>
        </authorList>
    </citation>
    <scope>NUCLEOTIDE SEQUENCE [LARGE SCALE GENOMIC DNA]</scope>
    <source>
        <strain evidence="4">04CH-RAC-A.6.1</strain>
    </source>
</reference>